<evidence type="ECO:0000313" key="1">
    <source>
        <dbReference type="EMBL" id="AHC40357.1"/>
    </source>
</evidence>
<proteinExistence type="predicted"/>
<name>A0ABM5P208_9MOLU</name>
<keyword evidence="2" id="KW-1185">Reference proteome</keyword>
<accession>A0ABM5P208</accession>
<organism evidence="1 2">
    <name type="scientific">Mycoplasma ovis str. Michigan</name>
    <dbReference type="NCBI Taxonomy" id="1415773"/>
    <lineage>
        <taxon>Bacteria</taxon>
        <taxon>Bacillati</taxon>
        <taxon>Mycoplasmatota</taxon>
        <taxon>Mollicutes</taxon>
        <taxon>Mycoplasmataceae</taxon>
        <taxon>Mycoplasma</taxon>
    </lineage>
</organism>
<reference evidence="1 2" key="1">
    <citation type="journal article" date="2014" name="Genome Announc.">
        <title>Complete Genome Sequence of Mycoplasma ovis Strain Michigan, a Hemoplasma of Sheep with Two Distinct 16S rRNA Genes.</title>
        <authorList>
            <person name="Deshuillers P.L."/>
            <person name="Santos A.P."/>
            <person name="do Nascimento N.C."/>
            <person name="Hampel J.A."/>
            <person name="Bergin I.L."/>
            <person name="Dyson M.C."/>
            <person name="Messick J.B."/>
        </authorList>
    </citation>
    <scope>NUCLEOTIDE SEQUENCE [LARGE SCALE GENOMIC DNA]</scope>
    <source>
        <strain evidence="1 2">Michigan</strain>
    </source>
</reference>
<sequence>MVFYESSECKWQMFQFGFILKKAFIGEKQREKGLNFN</sequence>
<protein>
    <submittedName>
        <fullName evidence="1">Uncharacterized protein</fullName>
    </submittedName>
</protein>
<evidence type="ECO:0000313" key="2">
    <source>
        <dbReference type="Proteomes" id="UP000018745"/>
    </source>
</evidence>
<gene>
    <name evidence="1" type="ORF">OVS_02790</name>
</gene>
<dbReference type="Proteomes" id="UP000018745">
    <property type="component" value="Chromosome"/>
</dbReference>
<dbReference type="EMBL" id="CP006935">
    <property type="protein sequence ID" value="AHC40357.1"/>
    <property type="molecule type" value="Genomic_DNA"/>
</dbReference>